<dbReference type="Proteomes" id="UP001299068">
    <property type="component" value="Unassembled WGS sequence"/>
</dbReference>
<keyword evidence="3" id="KW-1185">Reference proteome</keyword>
<dbReference type="RefSeq" id="WP_221862068.1">
    <property type="nucleotide sequence ID" value="NZ_JAIKTU010000014.1"/>
</dbReference>
<reference evidence="2 3" key="1">
    <citation type="journal article" date="2021" name="Cell Host Microbe">
        <title>in vivo commensal control of Clostridioides difficile virulence.</title>
        <authorList>
            <person name="Girinathan B.P."/>
            <person name="Dibenedetto N."/>
            <person name="Worley J.N."/>
            <person name="Peltier J."/>
            <person name="Arrieta-Ortiz M.L."/>
            <person name="Rupa Christinal Immanuel S."/>
            <person name="Lavin R."/>
            <person name="Delaney M.L."/>
            <person name="Cummins C."/>
            <person name="Hoffmann M."/>
            <person name="Luo Y."/>
            <person name="Gonzalez-Escalona N."/>
            <person name="Allard M."/>
            <person name="Onderdonk A.B."/>
            <person name="Gerber G.K."/>
            <person name="Sonenshein A.L."/>
            <person name="Baliga N."/>
            <person name="Dupuy B."/>
            <person name="Bry L."/>
        </authorList>
    </citation>
    <scope>NUCLEOTIDE SEQUENCE [LARGE SCALE GENOMIC DNA]</scope>
    <source>
        <strain evidence="2 3">DSM 599</strain>
    </source>
</reference>
<organism evidence="2 3">
    <name type="scientific">Clostridium sardiniense</name>
    <name type="common">Clostridium absonum</name>
    <dbReference type="NCBI Taxonomy" id="29369"/>
    <lineage>
        <taxon>Bacteria</taxon>
        <taxon>Bacillati</taxon>
        <taxon>Bacillota</taxon>
        <taxon>Clostridia</taxon>
        <taxon>Eubacteriales</taxon>
        <taxon>Clostridiaceae</taxon>
        <taxon>Clostridium</taxon>
    </lineage>
</organism>
<feature type="transmembrane region" description="Helical" evidence="1">
    <location>
        <begin position="6"/>
        <end position="23"/>
    </location>
</feature>
<evidence type="ECO:0000313" key="2">
    <source>
        <dbReference type="EMBL" id="MBY0756850.1"/>
    </source>
</evidence>
<name>A0ABS7L1C1_CLOSR</name>
<keyword evidence="1" id="KW-0812">Transmembrane</keyword>
<sequence length="77" mass="8635">MKLSKVSNYISNIAIVVAIYAGYKVFQSRMHLPQGACPVEDNSTLLYVSIAVLILSIILSFISDKFEVKNRKEIDNN</sequence>
<keyword evidence="1" id="KW-1133">Transmembrane helix</keyword>
<feature type="transmembrane region" description="Helical" evidence="1">
    <location>
        <begin position="44"/>
        <end position="62"/>
    </location>
</feature>
<comment type="caution">
    <text evidence="2">The sequence shown here is derived from an EMBL/GenBank/DDBJ whole genome shotgun (WGS) entry which is preliminary data.</text>
</comment>
<evidence type="ECO:0000256" key="1">
    <source>
        <dbReference type="SAM" id="Phobius"/>
    </source>
</evidence>
<protein>
    <submittedName>
        <fullName evidence="2">Uncharacterized protein</fullName>
    </submittedName>
</protein>
<proteinExistence type="predicted"/>
<dbReference type="EMBL" id="JAIKTU010000014">
    <property type="protein sequence ID" value="MBY0756850.1"/>
    <property type="molecule type" value="Genomic_DNA"/>
</dbReference>
<gene>
    <name evidence="2" type="ORF">K5V21_15505</name>
</gene>
<evidence type="ECO:0000313" key="3">
    <source>
        <dbReference type="Proteomes" id="UP001299068"/>
    </source>
</evidence>
<keyword evidence="1" id="KW-0472">Membrane</keyword>
<accession>A0ABS7L1C1</accession>